<feature type="repeat" description="ANK" evidence="3">
    <location>
        <begin position="228"/>
        <end position="260"/>
    </location>
</feature>
<gene>
    <name evidence="4" type="primary">g8170</name>
    <name evidence="4" type="ORF">VP750_LOCUS7025</name>
</gene>
<keyword evidence="2 3" id="KW-0040">ANK repeat</keyword>
<dbReference type="SUPFAM" id="SSF48403">
    <property type="entry name" value="Ankyrin repeat"/>
    <property type="match status" value="2"/>
</dbReference>
<proteinExistence type="predicted"/>
<dbReference type="PROSITE" id="PS50297">
    <property type="entry name" value="ANK_REP_REGION"/>
    <property type="match status" value="4"/>
</dbReference>
<dbReference type="SMART" id="SM00248">
    <property type="entry name" value="ANK"/>
    <property type="match status" value="7"/>
</dbReference>
<protein>
    <submittedName>
        <fullName evidence="4">G8170 protein</fullName>
    </submittedName>
</protein>
<dbReference type="PROSITE" id="PS50088">
    <property type="entry name" value="ANK_REPEAT"/>
    <property type="match status" value="5"/>
</dbReference>
<keyword evidence="1" id="KW-0677">Repeat</keyword>
<dbReference type="Gene3D" id="1.25.40.20">
    <property type="entry name" value="Ankyrin repeat-containing domain"/>
    <property type="match status" value="3"/>
</dbReference>
<dbReference type="PANTHER" id="PTHR24173:SF74">
    <property type="entry name" value="ANKYRIN REPEAT DOMAIN-CONTAINING PROTEIN 16"/>
    <property type="match status" value="1"/>
</dbReference>
<dbReference type="PRINTS" id="PR01415">
    <property type="entry name" value="ANKYRIN"/>
</dbReference>
<dbReference type="Proteomes" id="UP001497392">
    <property type="component" value="Unassembled WGS sequence"/>
</dbReference>
<accession>A0ABP1G267</accession>
<feature type="repeat" description="ANK" evidence="3">
    <location>
        <begin position="195"/>
        <end position="227"/>
    </location>
</feature>
<evidence type="ECO:0000313" key="4">
    <source>
        <dbReference type="EMBL" id="CAL5225366.1"/>
    </source>
</evidence>
<reference evidence="4 5" key="1">
    <citation type="submission" date="2024-06" db="EMBL/GenBank/DDBJ databases">
        <authorList>
            <person name="Kraege A."/>
            <person name="Thomma B."/>
        </authorList>
    </citation>
    <scope>NUCLEOTIDE SEQUENCE [LARGE SCALE GENOMIC DNA]</scope>
</reference>
<evidence type="ECO:0000256" key="3">
    <source>
        <dbReference type="PROSITE-ProRule" id="PRU00023"/>
    </source>
</evidence>
<sequence length="318" mass="33670">MSTAVAAVSTPEGFYVLEQSDYDVHPFTGLLNAIRSRNRAEARAFLSKGMNVDAAPSPPLPKMTPPLIEAVCTGDQDLVELLLEHRASLAARDVAYGGTVLHWAAASGNKDMLAFLLERAVDPNMQSYAGQTPLQVAASRGHDACLRLLLSENAQPDIVDVRGDTALHEAAGGGYGPAARILLAGRANPNAVGQSGETPLIRAARRGHKNVVEVLLDSGGAIDLPNEAGITALMSSAFYGHDPVVSQLLQRGANARSADKRKRTALHWAAMNDHDQAVKSLMVWAADAMRSLDTMGASPLDLAMEADAQHAIAMLRSV</sequence>
<dbReference type="Pfam" id="PF12796">
    <property type="entry name" value="Ank_2"/>
    <property type="match status" value="2"/>
</dbReference>
<dbReference type="InterPro" id="IPR036770">
    <property type="entry name" value="Ankyrin_rpt-contain_sf"/>
</dbReference>
<dbReference type="EMBL" id="CAXHTA020000012">
    <property type="protein sequence ID" value="CAL5225366.1"/>
    <property type="molecule type" value="Genomic_DNA"/>
</dbReference>
<dbReference type="PANTHER" id="PTHR24173">
    <property type="entry name" value="ANKYRIN REPEAT CONTAINING"/>
    <property type="match status" value="1"/>
</dbReference>
<dbReference type="Pfam" id="PF00023">
    <property type="entry name" value="Ank"/>
    <property type="match status" value="2"/>
</dbReference>
<feature type="repeat" description="ANK" evidence="3">
    <location>
        <begin position="162"/>
        <end position="194"/>
    </location>
</feature>
<dbReference type="InterPro" id="IPR002110">
    <property type="entry name" value="Ankyrin_rpt"/>
</dbReference>
<evidence type="ECO:0000313" key="5">
    <source>
        <dbReference type="Proteomes" id="UP001497392"/>
    </source>
</evidence>
<organism evidence="4 5">
    <name type="scientific">Coccomyxa viridis</name>
    <dbReference type="NCBI Taxonomy" id="1274662"/>
    <lineage>
        <taxon>Eukaryota</taxon>
        <taxon>Viridiplantae</taxon>
        <taxon>Chlorophyta</taxon>
        <taxon>core chlorophytes</taxon>
        <taxon>Trebouxiophyceae</taxon>
        <taxon>Trebouxiophyceae incertae sedis</taxon>
        <taxon>Coccomyxaceae</taxon>
        <taxon>Coccomyxa</taxon>
    </lineage>
</organism>
<evidence type="ECO:0000256" key="1">
    <source>
        <dbReference type="ARBA" id="ARBA00022737"/>
    </source>
</evidence>
<feature type="repeat" description="ANK" evidence="3">
    <location>
        <begin position="129"/>
        <end position="161"/>
    </location>
</feature>
<comment type="caution">
    <text evidence="4">The sequence shown here is derived from an EMBL/GenBank/DDBJ whole genome shotgun (WGS) entry which is preliminary data.</text>
</comment>
<feature type="repeat" description="ANK" evidence="3">
    <location>
        <begin position="96"/>
        <end position="128"/>
    </location>
</feature>
<evidence type="ECO:0000256" key="2">
    <source>
        <dbReference type="ARBA" id="ARBA00023043"/>
    </source>
</evidence>
<name>A0ABP1G267_9CHLO</name>
<keyword evidence="5" id="KW-1185">Reference proteome</keyword>